<evidence type="ECO:0000256" key="7">
    <source>
        <dbReference type="ARBA" id="ARBA00022777"/>
    </source>
</evidence>
<dbReference type="AlphaFoldDB" id="A0A7V7YEU9"/>
<keyword evidence="6 11" id="KW-0812">Transmembrane</keyword>
<sequence>MPWTSLCTAYGKSLLRLTPRLPSSTCAIWASLSSPPMLPRSLTARLMIGTMLAVLVAAVAAILVMLAMTSPKLPERLLRTELQEELDHLIEGIRRDAKGKFFVDLKPQNVNAYDAMTKDSAYCIVDSAGNTVLQSSPGPALDALTALPTGSESMMVPSNGTVVRLRVMQGPVDLQGHRYVVRVARSDRLVLTLSDYAGTLYLRAGLTTLLLALLTFAIVVYWTIRRMIAPLREVSAVAAQVNPRSLGTRLRSEGLPAEVIPLLEAFNGALARLENGFRVQQEFLAAAAHELKTPLSLLTAEIELSNAPNRELLLQDAGHMARQIHQLLHLAEVSEAHNYSFESVRLAAILQDAADYLIRMAEQRTVTVEVNDQCGQVPVLADASAVFVLAKNLIENAIHHAPLGGRVRIELFLGGFSVQDDGPGVAPSQQPLLFKRFWRAKPRDSTGAGLGLAICLEICTSHGWALRYDAPQDRGARFVVDTNPPLESQLDLPH</sequence>
<evidence type="ECO:0000259" key="12">
    <source>
        <dbReference type="PROSITE" id="PS50109"/>
    </source>
</evidence>
<dbReference type="PRINTS" id="PR00344">
    <property type="entry name" value="BCTRLSENSOR"/>
</dbReference>
<dbReference type="SUPFAM" id="SSF55874">
    <property type="entry name" value="ATPase domain of HSP90 chaperone/DNA topoisomerase II/histidine kinase"/>
    <property type="match status" value="1"/>
</dbReference>
<evidence type="ECO:0000256" key="4">
    <source>
        <dbReference type="ARBA" id="ARBA00022553"/>
    </source>
</evidence>
<evidence type="ECO:0000313" key="14">
    <source>
        <dbReference type="EMBL" id="KAB7629624.1"/>
    </source>
</evidence>
<feature type="domain" description="Histidine kinase" evidence="12">
    <location>
        <begin position="286"/>
        <end position="486"/>
    </location>
</feature>
<dbReference type="InterPro" id="IPR050428">
    <property type="entry name" value="TCS_sensor_his_kinase"/>
</dbReference>
<keyword evidence="8 11" id="KW-1133">Transmembrane helix</keyword>
<comment type="subcellular location">
    <subcellularLocation>
        <location evidence="2">Membrane</location>
        <topology evidence="2">Multi-pass membrane protein</topology>
    </subcellularLocation>
</comment>
<evidence type="ECO:0000256" key="3">
    <source>
        <dbReference type="ARBA" id="ARBA00012438"/>
    </source>
</evidence>
<dbReference type="SUPFAM" id="SSF47384">
    <property type="entry name" value="Homodimeric domain of signal transducing histidine kinase"/>
    <property type="match status" value="1"/>
</dbReference>
<dbReference type="Gene3D" id="3.30.565.10">
    <property type="entry name" value="Histidine kinase-like ATPase, C-terminal domain"/>
    <property type="match status" value="1"/>
</dbReference>
<dbReference type="PROSITE" id="PS50109">
    <property type="entry name" value="HIS_KIN"/>
    <property type="match status" value="1"/>
</dbReference>
<dbReference type="EC" id="2.7.13.3" evidence="3"/>
<evidence type="ECO:0000256" key="2">
    <source>
        <dbReference type="ARBA" id="ARBA00004141"/>
    </source>
</evidence>
<evidence type="ECO:0000256" key="10">
    <source>
        <dbReference type="ARBA" id="ARBA00023136"/>
    </source>
</evidence>
<evidence type="ECO:0000256" key="1">
    <source>
        <dbReference type="ARBA" id="ARBA00000085"/>
    </source>
</evidence>
<keyword evidence="7" id="KW-0418">Kinase</keyword>
<dbReference type="CDD" id="cd00075">
    <property type="entry name" value="HATPase"/>
    <property type="match status" value="1"/>
</dbReference>
<feature type="transmembrane region" description="Helical" evidence="11">
    <location>
        <begin position="200"/>
        <end position="224"/>
    </location>
</feature>
<comment type="caution">
    <text evidence="14">The sequence shown here is derived from an EMBL/GenBank/DDBJ whole genome shotgun (WGS) entry which is preliminary data.</text>
</comment>
<proteinExistence type="predicted"/>
<dbReference type="Gene3D" id="1.10.287.130">
    <property type="match status" value="1"/>
</dbReference>
<evidence type="ECO:0000256" key="8">
    <source>
        <dbReference type="ARBA" id="ARBA00022989"/>
    </source>
</evidence>
<name>A0A7V7YEU9_9GAMM</name>
<evidence type="ECO:0000256" key="5">
    <source>
        <dbReference type="ARBA" id="ARBA00022679"/>
    </source>
</evidence>
<feature type="transmembrane region" description="Helical" evidence="11">
    <location>
        <begin position="46"/>
        <end position="68"/>
    </location>
</feature>
<evidence type="ECO:0000256" key="6">
    <source>
        <dbReference type="ARBA" id="ARBA00022692"/>
    </source>
</evidence>
<keyword evidence="4" id="KW-0597">Phosphoprotein</keyword>
<dbReference type="Proteomes" id="UP000449004">
    <property type="component" value="Unassembled WGS sequence"/>
</dbReference>
<feature type="domain" description="HAMP" evidence="13">
    <location>
        <begin position="225"/>
        <end position="278"/>
    </location>
</feature>
<keyword evidence="9" id="KW-0902">Two-component regulatory system</keyword>
<dbReference type="GO" id="GO:0000155">
    <property type="term" value="F:phosphorelay sensor kinase activity"/>
    <property type="evidence" value="ECO:0007669"/>
    <property type="project" value="InterPro"/>
</dbReference>
<dbReference type="InterPro" id="IPR036097">
    <property type="entry name" value="HisK_dim/P_sf"/>
</dbReference>
<reference evidence="14 15" key="1">
    <citation type="submission" date="2019-10" db="EMBL/GenBank/DDBJ databases">
        <title>Halotolerant bacteria associated to Saharan-endemic halophytes Stipa tenacissima L. and Atriplex halimus L mitigate salt stress and promote growth of tomato plants.</title>
        <authorList>
            <person name="Dif G."/>
        </authorList>
    </citation>
    <scope>NUCLEOTIDE SEQUENCE [LARGE SCALE GENOMIC DNA]</scope>
    <source>
        <strain evidence="14 15">IS26</strain>
    </source>
</reference>
<keyword evidence="10 11" id="KW-0472">Membrane</keyword>
<dbReference type="InterPro" id="IPR036890">
    <property type="entry name" value="HATPase_C_sf"/>
</dbReference>
<keyword evidence="5" id="KW-0808">Transferase</keyword>
<evidence type="ECO:0000256" key="9">
    <source>
        <dbReference type="ARBA" id="ARBA00023012"/>
    </source>
</evidence>
<comment type="catalytic activity">
    <reaction evidence="1">
        <text>ATP + protein L-histidine = ADP + protein N-phospho-L-histidine.</text>
        <dbReference type="EC" id="2.7.13.3"/>
    </reaction>
</comment>
<gene>
    <name evidence="14" type="ORF">F9K92_12580</name>
</gene>
<dbReference type="PROSITE" id="PS50885">
    <property type="entry name" value="HAMP"/>
    <property type="match status" value="1"/>
</dbReference>
<dbReference type="SMART" id="SM00387">
    <property type="entry name" value="HATPase_c"/>
    <property type="match status" value="1"/>
</dbReference>
<dbReference type="InterPro" id="IPR004358">
    <property type="entry name" value="Sig_transdc_His_kin-like_C"/>
</dbReference>
<protein>
    <recommendedName>
        <fullName evidence="3">histidine kinase</fullName>
        <ecNumber evidence="3">2.7.13.3</ecNumber>
    </recommendedName>
</protein>
<dbReference type="InterPro" id="IPR005467">
    <property type="entry name" value="His_kinase_dom"/>
</dbReference>
<dbReference type="EMBL" id="WELC01000016">
    <property type="protein sequence ID" value="KAB7629624.1"/>
    <property type="molecule type" value="Genomic_DNA"/>
</dbReference>
<dbReference type="PANTHER" id="PTHR45436">
    <property type="entry name" value="SENSOR HISTIDINE KINASE YKOH"/>
    <property type="match status" value="1"/>
</dbReference>
<dbReference type="GO" id="GO:0005886">
    <property type="term" value="C:plasma membrane"/>
    <property type="evidence" value="ECO:0007669"/>
    <property type="project" value="TreeGrafter"/>
</dbReference>
<evidence type="ECO:0000313" key="15">
    <source>
        <dbReference type="Proteomes" id="UP000449004"/>
    </source>
</evidence>
<evidence type="ECO:0000259" key="13">
    <source>
        <dbReference type="PROSITE" id="PS50885"/>
    </source>
</evidence>
<dbReference type="SMART" id="SM00388">
    <property type="entry name" value="HisKA"/>
    <property type="match status" value="1"/>
</dbReference>
<dbReference type="InterPro" id="IPR003661">
    <property type="entry name" value="HisK_dim/P_dom"/>
</dbReference>
<organism evidence="14 15">
    <name type="scientific">Stenotrophomonas rhizophila</name>
    <dbReference type="NCBI Taxonomy" id="216778"/>
    <lineage>
        <taxon>Bacteria</taxon>
        <taxon>Pseudomonadati</taxon>
        <taxon>Pseudomonadota</taxon>
        <taxon>Gammaproteobacteria</taxon>
        <taxon>Lysobacterales</taxon>
        <taxon>Lysobacteraceae</taxon>
        <taxon>Stenotrophomonas</taxon>
    </lineage>
</organism>
<dbReference type="CDD" id="cd00082">
    <property type="entry name" value="HisKA"/>
    <property type="match status" value="1"/>
</dbReference>
<dbReference type="PANTHER" id="PTHR45436:SF15">
    <property type="entry name" value="SENSOR HISTIDINE KINASE CUSS"/>
    <property type="match status" value="1"/>
</dbReference>
<accession>A0A7V7YEU9</accession>
<evidence type="ECO:0000256" key="11">
    <source>
        <dbReference type="SAM" id="Phobius"/>
    </source>
</evidence>
<dbReference type="InterPro" id="IPR003660">
    <property type="entry name" value="HAMP_dom"/>
</dbReference>
<dbReference type="InterPro" id="IPR003594">
    <property type="entry name" value="HATPase_dom"/>
</dbReference>
<dbReference type="Pfam" id="PF02518">
    <property type="entry name" value="HATPase_c"/>
    <property type="match status" value="1"/>
</dbReference>